<reference evidence="3 4" key="1">
    <citation type="submission" date="2019-03" db="EMBL/GenBank/DDBJ databases">
        <title>Sequencing 25 genomes of Wallemia mellicola.</title>
        <authorList>
            <person name="Gostincar C."/>
        </authorList>
    </citation>
    <scope>NUCLEOTIDE SEQUENCE [LARGE SCALE GENOMIC DNA]</scope>
    <source>
        <strain evidence="3 4">EXF-1262</strain>
    </source>
</reference>
<proteinExistence type="predicted"/>
<feature type="compositionally biased region" description="Polar residues" evidence="2">
    <location>
        <begin position="332"/>
        <end position="345"/>
    </location>
</feature>
<dbReference type="Proteomes" id="UP000307169">
    <property type="component" value="Unassembled WGS sequence"/>
</dbReference>
<evidence type="ECO:0000256" key="2">
    <source>
        <dbReference type="SAM" id="MobiDB-lite"/>
    </source>
</evidence>
<evidence type="ECO:0000256" key="1">
    <source>
        <dbReference type="SAM" id="Coils"/>
    </source>
</evidence>
<comment type="caution">
    <text evidence="3">The sequence shown here is derived from an EMBL/GenBank/DDBJ whole genome shotgun (WGS) entry which is preliminary data.</text>
</comment>
<feature type="compositionally biased region" description="Polar residues" evidence="2">
    <location>
        <begin position="314"/>
        <end position="325"/>
    </location>
</feature>
<feature type="coiled-coil region" evidence="1">
    <location>
        <begin position="382"/>
        <end position="413"/>
    </location>
</feature>
<name>A0A4T0MM15_9BASI</name>
<dbReference type="EMBL" id="SPRH01000058">
    <property type="protein sequence ID" value="TIB96715.1"/>
    <property type="molecule type" value="Genomic_DNA"/>
</dbReference>
<accession>A0A4T0MM15</accession>
<gene>
    <name evidence="3" type="ORF">E3Q17_03716</name>
</gene>
<feature type="compositionally biased region" description="Low complexity" evidence="2">
    <location>
        <begin position="289"/>
        <end position="312"/>
    </location>
</feature>
<feature type="region of interest" description="Disordered" evidence="2">
    <location>
        <begin position="1"/>
        <end position="55"/>
    </location>
</feature>
<evidence type="ECO:0000313" key="3">
    <source>
        <dbReference type="EMBL" id="TIB96715.1"/>
    </source>
</evidence>
<evidence type="ECO:0000313" key="4">
    <source>
        <dbReference type="Proteomes" id="UP000307169"/>
    </source>
</evidence>
<feature type="compositionally biased region" description="Polar residues" evidence="2">
    <location>
        <begin position="1"/>
        <end position="39"/>
    </location>
</feature>
<organism evidence="3 4">
    <name type="scientific">Wallemia mellicola</name>
    <dbReference type="NCBI Taxonomy" id="1708541"/>
    <lineage>
        <taxon>Eukaryota</taxon>
        <taxon>Fungi</taxon>
        <taxon>Dikarya</taxon>
        <taxon>Basidiomycota</taxon>
        <taxon>Wallemiomycotina</taxon>
        <taxon>Wallemiomycetes</taxon>
        <taxon>Wallemiales</taxon>
        <taxon>Wallemiaceae</taxon>
        <taxon>Wallemia</taxon>
    </lineage>
</organism>
<sequence length="543" mass="60505">MTDTTQVKRSSHNSFKNLFTKASNSTLNKRTTLPSSLPVSVNRRHSASNYPPPYADVTPAKKFSISSSVRTSNTTPHVPKRTTSLYQPSETFLNKNAAMSRSTIPDSQSNDDSLQDIKATFERMKDYLASRDSLSSVSSDLTTPKPSVLGSKHMAEKTQFNTSNKGGITHHSSPTVESLAVTIEEPSFEEQSELDREYEALMDRQNLLPRSASTTVALNPSIIVDEPEVITPTPRSNNYSPLKMPDAQLEMETSTPTQCTNKRMSMPANLPSTQHHDERRSLTYPEGYSNLSRSRMSQQQQQRQLSSSSLCSAASMTSPITNTMYGSPGLMTPSTSTTSIGGAGNGDTSLNLHRLSKQELFRLLVDTQSDFHALKSRYGLEKGALEDQLRDTLEEVDNLVEENEVQKQDLAKEKQYVAALRRALHRDNDGVVYELERSFNSIDELKGLVDRQQAVIDEQKDVINRYKSLDDSLRFPNNTNIQTNKSNLLEDVTAPFLQQSHPDDTSFISQQSDLIVDIDSTVHDENGKWTLGLDDDARRALDA</sequence>
<feature type="region of interest" description="Disordered" evidence="2">
    <location>
        <begin position="255"/>
        <end position="345"/>
    </location>
</feature>
<dbReference type="AlphaFoldDB" id="A0A4T0MM15"/>
<protein>
    <submittedName>
        <fullName evidence="3">Uncharacterized protein</fullName>
    </submittedName>
</protein>
<keyword evidence="1" id="KW-0175">Coiled coil</keyword>